<keyword evidence="8 10" id="KW-0472">Membrane</keyword>
<proteinExistence type="inferred from homology"/>
<evidence type="ECO:0000313" key="14">
    <source>
        <dbReference type="EMBL" id="PAB52822.1"/>
    </source>
</evidence>
<keyword evidence="5" id="KW-0677">Repeat</keyword>
<keyword evidence="7 9" id="KW-0129">CBS domain</keyword>
<dbReference type="Gene3D" id="3.30.465.10">
    <property type="match status" value="1"/>
</dbReference>
<gene>
    <name evidence="14" type="ORF">A3P64_04255</name>
</gene>
<comment type="similarity">
    <text evidence="2">Belongs to the UPF0053 family.</text>
</comment>
<evidence type="ECO:0000313" key="15">
    <source>
        <dbReference type="Proteomes" id="UP000216448"/>
    </source>
</evidence>
<dbReference type="InterPro" id="IPR016169">
    <property type="entry name" value="FAD-bd_PCMH_sub2"/>
</dbReference>
<dbReference type="PANTHER" id="PTHR43099">
    <property type="entry name" value="UPF0053 PROTEIN YRKA"/>
    <property type="match status" value="1"/>
</dbReference>
<feature type="transmembrane region" description="Helical" evidence="11">
    <location>
        <begin position="6"/>
        <end position="31"/>
    </location>
</feature>
<evidence type="ECO:0000256" key="10">
    <source>
        <dbReference type="PROSITE-ProRule" id="PRU01193"/>
    </source>
</evidence>
<feature type="transmembrane region" description="Helical" evidence="11">
    <location>
        <begin position="108"/>
        <end position="130"/>
    </location>
</feature>
<dbReference type="Pfam" id="PF01595">
    <property type="entry name" value="CNNM"/>
    <property type="match status" value="1"/>
</dbReference>
<feature type="domain" description="CBS" evidence="12">
    <location>
        <begin position="293"/>
        <end position="350"/>
    </location>
</feature>
<dbReference type="GO" id="GO:0005886">
    <property type="term" value="C:plasma membrane"/>
    <property type="evidence" value="ECO:0007669"/>
    <property type="project" value="UniProtKB-SubCell"/>
</dbReference>
<dbReference type="SUPFAM" id="SSF56176">
    <property type="entry name" value="FAD-binding/transporter-associated domain-like"/>
    <property type="match status" value="1"/>
</dbReference>
<dbReference type="Pfam" id="PF03471">
    <property type="entry name" value="CorC_HlyC"/>
    <property type="match status" value="1"/>
</dbReference>
<dbReference type="PROSITE" id="PS51371">
    <property type="entry name" value="CBS"/>
    <property type="match status" value="2"/>
</dbReference>
<name>A0AAX0PVR1_LACJH</name>
<evidence type="ECO:0000256" key="11">
    <source>
        <dbReference type="SAM" id="Phobius"/>
    </source>
</evidence>
<dbReference type="CDD" id="cd04590">
    <property type="entry name" value="CBS_pair_CorC_HlyC_assoc"/>
    <property type="match status" value="1"/>
</dbReference>
<dbReference type="PANTHER" id="PTHR43099:SF5">
    <property type="entry name" value="HLYC_CORC FAMILY TRANSPORTER"/>
    <property type="match status" value="1"/>
</dbReference>
<accession>A0AAX0PVR1</accession>
<dbReference type="SUPFAM" id="SSF54631">
    <property type="entry name" value="CBS-domain pair"/>
    <property type="match status" value="1"/>
</dbReference>
<evidence type="ECO:0000256" key="3">
    <source>
        <dbReference type="ARBA" id="ARBA00022475"/>
    </source>
</evidence>
<organism evidence="14 15">
    <name type="scientific">Lactobacillus johnsonii</name>
    <dbReference type="NCBI Taxonomy" id="33959"/>
    <lineage>
        <taxon>Bacteria</taxon>
        <taxon>Bacillati</taxon>
        <taxon>Bacillota</taxon>
        <taxon>Bacilli</taxon>
        <taxon>Lactobacillales</taxon>
        <taxon>Lactobacillaceae</taxon>
        <taxon>Lactobacillus</taxon>
    </lineage>
</organism>
<feature type="domain" description="CBS" evidence="12">
    <location>
        <begin position="228"/>
        <end position="290"/>
    </location>
</feature>
<dbReference type="InterPro" id="IPR044751">
    <property type="entry name" value="Ion_transp-like_CBS"/>
</dbReference>
<evidence type="ECO:0000256" key="7">
    <source>
        <dbReference type="ARBA" id="ARBA00023122"/>
    </source>
</evidence>
<dbReference type="InterPro" id="IPR051676">
    <property type="entry name" value="UPF0053_domain"/>
</dbReference>
<dbReference type="GO" id="GO:0050660">
    <property type="term" value="F:flavin adenine dinucleotide binding"/>
    <property type="evidence" value="ECO:0007669"/>
    <property type="project" value="InterPro"/>
</dbReference>
<reference evidence="14 15" key="1">
    <citation type="submission" date="2017-05" db="EMBL/GenBank/DDBJ databases">
        <title>Lactobacillus johnsonii from commercial turkeys.</title>
        <authorList>
            <person name="Johnson T.J."/>
            <person name="Youmans B."/>
        </authorList>
    </citation>
    <scope>NUCLEOTIDE SEQUENCE [LARGE SCALE GENOMIC DNA]</scope>
    <source>
        <strain evidence="14 15">UMNLJ54</strain>
    </source>
</reference>
<keyword evidence="6 10" id="KW-1133">Transmembrane helix</keyword>
<dbReference type="InterPro" id="IPR005170">
    <property type="entry name" value="Transptr-assoc_dom"/>
</dbReference>
<evidence type="ECO:0000256" key="5">
    <source>
        <dbReference type="ARBA" id="ARBA00022737"/>
    </source>
</evidence>
<evidence type="ECO:0000259" key="13">
    <source>
        <dbReference type="PROSITE" id="PS51846"/>
    </source>
</evidence>
<dbReference type="InterPro" id="IPR046342">
    <property type="entry name" value="CBS_dom_sf"/>
</dbReference>
<dbReference type="InterPro" id="IPR002550">
    <property type="entry name" value="CNNM"/>
</dbReference>
<feature type="domain" description="CNNM transmembrane" evidence="13">
    <location>
        <begin position="2"/>
        <end position="209"/>
    </location>
</feature>
<evidence type="ECO:0000256" key="9">
    <source>
        <dbReference type="PROSITE-ProRule" id="PRU00703"/>
    </source>
</evidence>
<keyword evidence="3" id="KW-1003">Cell membrane</keyword>
<dbReference type="Gene3D" id="3.10.580.10">
    <property type="entry name" value="CBS-domain"/>
    <property type="match status" value="1"/>
</dbReference>
<comment type="caution">
    <text evidence="14">The sequence shown here is derived from an EMBL/GenBank/DDBJ whole genome shotgun (WGS) entry which is preliminary data.</text>
</comment>
<keyword evidence="4 10" id="KW-0812">Transmembrane</keyword>
<dbReference type="PROSITE" id="PS51846">
    <property type="entry name" value="CNNM"/>
    <property type="match status" value="1"/>
</dbReference>
<evidence type="ECO:0000259" key="12">
    <source>
        <dbReference type="PROSITE" id="PS51371"/>
    </source>
</evidence>
<dbReference type="RefSeq" id="WP_087713151.1">
    <property type="nucleotide sequence ID" value="NZ_CP021703.1"/>
</dbReference>
<dbReference type="InterPro" id="IPR036318">
    <property type="entry name" value="FAD-bd_PCMH-like_sf"/>
</dbReference>
<evidence type="ECO:0000256" key="6">
    <source>
        <dbReference type="ARBA" id="ARBA00022989"/>
    </source>
</evidence>
<dbReference type="SMART" id="SM00116">
    <property type="entry name" value="CBS"/>
    <property type="match status" value="2"/>
</dbReference>
<evidence type="ECO:0000256" key="1">
    <source>
        <dbReference type="ARBA" id="ARBA00004651"/>
    </source>
</evidence>
<dbReference type="Pfam" id="PF00571">
    <property type="entry name" value="CBS"/>
    <property type="match status" value="2"/>
</dbReference>
<feature type="transmembrane region" description="Helical" evidence="11">
    <location>
        <begin position="142"/>
        <end position="164"/>
    </location>
</feature>
<evidence type="ECO:0000256" key="2">
    <source>
        <dbReference type="ARBA" id="ARBA00006337"/>
    </source>
</evidence>
<dbReference type="SMART" id="SM01091">
    <property type="entry name" value="CorC_HlyC"/>
    <property type="match status" value="1"/>
</dbReference>
<dbReference type="EMBL" id="NIBB01000020">
    <property type="protein sequence ID" value="PAB52822.1"/>
    <property type="molecule type" value="Genomic_DNA"/>
</dbReference>
<dbReference type="AlphaFoldDB" id="A0AAX0PVR1"/>
<dbReference type="InterPro" id="IPR000644">
    <property type="entry name" value="CBS_dom"/>
</dbReference>
<evidence type="ECO:0000256" key="8">
    <source>
        <dbReference type="ARBA" id="ARBA00023136"/>
    </source>
</evidence>
<comment type="subcellular location">
    <subcellularLocation>
        <location evidence="1">Cell membrane</location>
        <topology evidence="1">Multi-pass membrane protein</topology>
    </subcellularLocation>
</comment>
<sequence>MSTSTITTNLIVIFITFLIAIFFVVAEFALVQTRSSQLEDMLANGQGNPKKLKRALHMVHNLNESLSTTQVGTTLVGVILGWIGQGTIEELLTDAFKMTPWFGAKTSGVLGATLGVVLLTYLEVVVTEIVPKNIAIDMPVKCLMAVVTPLAAFHMIVYPFVWLLNHSANGLLHLLGMQSADEESEVYSQSEILRLSRNAVTGGSLDKDDLLYMERAFELNDKVAKDIMTDRTQLQVLNATDDVKTALEKYIKDGFSRFPVVRDNDKDDVVGYVYAYDIVSQDQENPNVPITRIIRAIITVPESMLIQDILKLMIKKHTPIVLVVDEYGGTSGIVTDKDIYEELFGSIKDEIDDVSDEYIVCDDHGNIHVSGKTTLYDFERYFHTKLKAFEDSDIITIGGYMMEHYPNLKRGESVDLEGFKFKLVNIEQGFMRWFIVSKIDQASENDDLENSDQNDKKKINNRKKHLKIGAFLSN</sequence>
<dbReference type="Proteomes" id="UP000216448">
    <property type="component" value="Unassembled WGS sequence"/>
</dbReference>
<protein>
    <submittedName>
        <fullName evidence="14">Hemolysin</fullName>
    </submittedName>
</protein>
<evidence type="ECO:0000256" key="4">
    <source>
        <dbReference type="ARBA" id="ARBA00022692"/>
    </source>
</evidence>